<keyword evidence="8 9" id="KW-0131">Cell cycle</keyword>
<comment type="similarity">
    <text evidence="9">Belongs to the 'phage' integrase family. XerC subfamily.</text>
</comment>
<dbReference type="InterPro" id="IPR011010">
    <property type="entry name" value="DNA_brk_join_enz"/>
</dbReference>
<dbReference type="InterPro" id="IPR004107">
    <property type="entry name" value="Integrase_SAM-like_N"/>
</dbReference>
<feature type="active site" evidence="9">
    <location>
        <position position="196"/>
    </location>
</feature>
<evidence type="ECO:0000256" key="8">
    <source>
        <dbReference type="ARBA" id="ARBA00023306"/>
    </source>
</evidence>
<evidence type="ECO:0000259" key="10">
    <source>
        <dbReference type="PROSITE" id="PS51898"/>
    </source>
</evidence>
<feature type="active site" description="O-(3'-phospho-DNA)-tyrosine intermediate" evidence="9">
    <location>
        <position position="305"/>
    </location>
</feature>
<dbReference type="Pfam" id="PF02899">
    <property type="entry name" value="Phage_int_SAM_1"/>
    <property type="match status" value="1"/>
</dbReference>
<dbReference type="GO" id="GO:0007059">
    <property type="term" value="P:chromosome segregation"/>
    <property type="evidence" value="ECO:0007669"/>
    <property type="project" value="UniProtKB-UniRule"/>
</dbReference>
<feature type="domain" description="Core-binding (CB)" evidence="11">
    <location>
        <begin position="10"/>
        <end position="95"/>
    </location>
</feature>
<evidence type="ECO:0000256" key="5">
    <source>
        <dbReference type="ARBA" id="ARBA00022908"/>
    </source>
</evidence>
<dbReference type="PATRIC" id="fig|1208922.3.peg.670"/>
<protein>
    <recommendedName>
        <fullName evidence="9">Tyrosine recombinase XerC</fullName>
    </recommendedName>
</protein>
<accession>M1M4V1</accession>
<gene>
    <name evidence="9" type="primary">xerC</name>
    <name evidence="12" type="ORF">BCUE_0119</name>
</gene>
<dbReference type="GO" id="GO:0003677">
    <property type="term" value="F:DNA binding"/>
    <property type="evidence" value="ECO:0007669"/>
    <property type="project" value="UniProtKB-UniRule"/>
</dbReference>
<dbReference type="EMBL" id="CP003807">
    <property type="protein sequence ID" value="AGF50104.1"/>
    <property type="molecule type" value="Genomic_DNA"/>
</dbReference>
<dbReference type="GO" id="GO:0009037">
    <property type="term" value="F:tyrosine-based site-specific recombinase activity"/>
    <property type="evidence" value="ECO:0007669"/>
    <property type="project" value="UniProtKB-UniRule"/>
</dbReference>
<dbReference type="RefSeq" id="WP_015237658.1">
    <property type="nucleotide sequence ID" value="NC_020285.1"/>
</dbReference>
<dbReference type="GO" id="GO:0005737">
    <property type="term" value="C:cytoplasm"/>
    <property type="evidence" value="ECO:0007669"/>
    <property type="project" value="UniProtKB-SubCell"/>
</dbReference>
<dbReference type="KEGG" id="kbt:BCUE_0119"/>
<dbReference type="Pfam" id="PF00589">
    <property type="entry name" value="Phage_integrase"/>
    <property type="match status" value="1"/>
</dbReference>
<feature type="active site" evidence="9">
    <location>
        <position position="296"/>
    </location>
</feature>
<evidence type="ECO:0000313" key="13">
    <source>
        <dbReference type="Proteomes" id="UP000011563"/>
    </source>
</evidence>
<organism evidence="12 13">
    <name type="scientific">Candidatus Kinetoplastidibacterium blastocrithidiae TCC012E</name>
    <dbReference type="NCBI Taxonomy" id="1208922"/>
    <lineage>
        <taxon>Bacteria</taxon>
        <taxon>Pseudomonadati</taxon>
        <taxon>Pseudomonadota</taxon>
        <taxon>Betaproteobacteria</taxon>
        <taxon>Candidatus Kinetoplastidibacterium</taxon>
    </lineage>
</organism>
<dbReference type="InterPro" id="IPR044068">
    <property type="entry name" value="CB"/>
</dbReference>
<name>M1M4V1_9PROT</name>
<keyword evidence="5 9" id="KW-0229">DNA integration</keyword>
<comment type="subunit">
    <text evidence="9">Forms a cyclic heterotetrameric complex composed of two molecules of XerC and two molecules of XerD.</text>
</comment>
<dbReference type="InterPro" id="IPR023009">
    <property type="entry name" value="Tyrosine_recombinase_XerC/XerD"/>
</dbReference>
<dbReference type="HAMAP" id="MF_01808">
    <property type="entry name" value="Recomb_XerC_XerD"/>
    <property type="match status" value="1"/>
</dbReference>
<dbReference type="GO" id="GO:0051301">
    <property type="term" value="P:cell division"/>
    <property type="evidence" value="ECO:0007669"/>
    <property type="project" value="UniProtKB-KW"/>
</dbReference>
<keyword evidence="7 9" id="KW-0233">DNA recombination</keyword>
<comment type="subcellular location">
    <subcellularLocation>
        <location evidence="1 9">Cytoplasm</location>
    </subcellularLocation>
</comment>
<dbReference type="AlphaFoldDB" id="M1M4V1"/>
<dbReference type="InterPro" id="IPR013762">
    <property type="entry name" value="Integrase-like_cat_sf"/>
</dbReference>
<feature type="active site" evidence="9">
    <location>
        <position position="273"/>
    </location>
</feature>
<evidence type="ECO:0000259" key="11">
    <source>
        <dbReference type="PROSITE" id="PS51900"/>
    </source>
</evidence>
<dbReference type="GO" id="GO:0006313">
    <property type="term" value="P:DNA transposition"/>
    <property type="evidence" value="ECO:0007669"/>
    <property type="project" value="UniProtKB-UniRule"/>
</dbReference>
<feature type="active site" evidence="9">
    <location>
        <position position="161"/>
    </location>
</feature>
<feature type="domain" description="Tyr recombinase" evidence="10">
    <location>
        <begin position="116"/>
        <end position="318"/>
    </location>
</feature>
<dbReference type="InterPro" id="IPR050090">
    <property type="entry name" value="Tyrosine_recombinase_XerCD"/>
</dbReference>
<keyword evidence="3 9" id="KW-0132">Cell division</keyword>
<feature type="active site" evidence="9">
    <location>
        <position position="270"/>
    </location>
</feature>
<evidence type="ECO:0000256" key="2">
    <source>
        <dbReference type="ARBA" id="ARBA00022490"/>
    </source>
</evidence>
<dbReference type="SUPFAM" id="SSF56349">
    <property type="entry name" value="DNA breaking-rejoining enzymes"/>
    <property type="match status" value="1"/>
</dbReference>
<dbReference type="PANTHER" id="PTHR30349">
    <property type="entry name" value="PHAGE INTEGRASE-RELATED"/>
    <property type="match status" value="1"/>
</dbReference>
<dbReference type="HOGENOM" id="CLU_027562_9_0_4"/>
<dbReference type="CDD" id="cd00798">
    <property type="entry name" value="INT_XerDC_C"/>
    <property type="match status" value="1"/>
</dbReference>
<evidence type="ECO:0000256" key="7">
    <source>
        <dbReference type="ARBA" id="ARBA00023172"/>
    </source>
</evidence>
<dbReference type="PROSITE" id="PS51900">
    <property type="entry name" value="CB"/>
    <property type="match status" value="1"/>
</dbReference>
<reference evidence="12 13" key="1">
    <citation type="journal article" date="2013" name="Genome Biol. Evol.">
        <title>Genome evolution and phylogenomic analysis of candidatus kinetoplastibacterium, the betaproteobacterial endosymbionts of strigomonas and angomonas.</title>
        <authorList>
            <person name="Alves J.M."/>
            <person name="Serrano M.G."/>
            <person name="Maia da Silva F."/>
            <person name="Voegtly L.J."/>
            <person name="Matveyev A.V."/>
            <person name="Teixeira M.M."/>
            <person name="Camargo E.P."/>
            <person name="Buck G.A."/>
        </authorList>
    </citation>
    <scope>NUCLEOTIDE SEQUENCE [LARGE SCALE GENOMIC DNA]</scope>
    <source>
        <strain evidence="12 13">TCC012E</strain>
    </source>
</reference>
<keyword evidence="2 9" id="KW-0963">Cytoplasm</keyword>
<dbReference type="PROSITE" id="PS51898">
    <property type="entry name" value="TYR_RECOMBINASE"/>
    <property type="match status" value="1"/>
</dbReference>
<evidence type="ECO:0000313" key="12">
    <source>
        <dbReference type="EMBL" id="AGF50104.1"/>
    </source>
</evidence>
<keyword evidence="6 9" id="KW-0238">DNA-binding</keyword>
<dbReference type="PANTHER" id="PTHR30349:SF81">
    <property type="entry name" value="TYROSINE RECOMBINASE XERC"/>
    <property type="match status" value="1"/>
</dbReference>
<dbReference type="Proteomes" id="UP000011563">
    <property type="component" value="Chromosome"/>
</dbReference>
<dbReference type="InterPro" id="IPR002104">
    <property type="entry name" value="Integrase_catalytic"/>
</dbReference>
<keyword evidence="4 9" id="KW-0159">Chromosome partition</keyword>
<dbReference type="Gene3D" id="1.10.150.130">
    <property type="match status" value="1"/>
</dbReference>
<proteinExistence type="inferred from homology"/>
<evidence type="ECO:0000256" key="9">
    <source>
        <dbReference type="HAMAP-Rule" id="MF_01808"/>
    </source>
</evidence>
<dbReference type="Gene3D" id="1.10.443.10">
    <property type="entry name" value="Intergrase catalytic core"/>
    <property type="match status" value="1"/>
</dbReference>
<evidence type="ECO:0000256" key="1">
    <source>
        <dbReference type="ARBA" id="ARBA00004496"/>
    </source>
</evidence>
<evidence type="ECO:0000256" key="3">
    <source>
        <dbReference type="ARBA" id="ARBA00022618"/>
    </source>
</evidence>
<dbReference type="InterPro" id="IPR010998">
    <property type="entry name" value="Integrase_recombinase_N"/>
</dbReference>
<evidence type="ECO:0000256" key="6">
    <source>
        <dbReference type="ARBA" id="ARBA00023125"/>
    </source>
</evidence>
<evidence type="ECO:0000256" key="4">
    <source>
        <dbReference type="ARBA" id="ARBA00022829"/>
    </source>
</evidence>
<comment type="function">
    <text evidence="9">Site-specific tyrosine recombinase, which acts by catalyzing the cutting and rejoining of the recombining DNA molecules. The XerC-XerD complex is essential to convert dimers of the bacterial chromosome into monomers to permit their segregation at cell division. It also contributes to the segregational stability of plasmids.</text>
</comment>
<sequence length="328" mass="37976">MIKNKDFKKNNLKKPLSDWLVYIYTNLRYSKNTFDNYKHDLSLLNEFTGENNISLEEVTTENVRNFFAKKHSQGVGPKGIARTLSAWRSFYKWWGPKINMMSNPISGIRPPKATRPLPKSLSVDQIKNLLDMNEYQANKTSDCIIFRDQAIFELLYSSGLRLSELISIDIKYESNINYKSTSWINLNQSEIIVLGKGNKQRKLPIGNTALNAIKKWIDLREKFVLKTNSINDRHALFLGIKGRRISPRVIQMQLLKLSKTSNLCMHISPHMIRHSFASHLLQSSQNLRAVQELLGHKTISTTQIYTKLDFQHLASVYDKTHPRAIRKK</sequence>
<keyword evidence="13" id="KW-1185">Reference proteome</keyword>